<dbReference type="PANTHER" id="PTHR35526">
    <property type="entry name" value="ANTI-SIGMA-F FACTOR RSBW-RELATED"/>
    <property type="match status" value="1"/>
</dbReference>
<reference evidence="4" key="1">
    <citation type="journal article" date="2019" name="Int. J. Syst. Evol. Microbiol.">
        <title>The Global Catalogue of Microorganisms (GCM) 10K type strain sequencing project: providing services to taxonomists for standard genome sequencing and annotation.</title>
        <authorList>
            <consortium name="The Broad Institute Genomics Platform"/>
            <consortium name="The Broad Institute Genome Sequencing Center for Infectious Disease"/>
            <person name="Wu L."/>
            <person name="Ma J."/>
        </authorList>
    </citation>
    <scope>NUCLEOTIDE SEQUENCE [LARGE SCALE GENOMIC DNA]</scope>
    <source>
        <strain evidence="4">CGMCC 4.1437</strain>
    </source>
</reference>
<keyword evidence="3" id="KW-0547">Nucleotide-binding</keyword>
<dbReference type="RefSeq" id="WP_380225563.1">
    <property type="nucleotide sequence ID" value="NZ_JBHSOF010000013.1"/>
</dbReference>
<dbReference type="PANTHER" id="PTHR35526:SF3">
    <property type="entry name" value="ANTI-SIGMA-F FACTOR RSBW"/>
    <property type="match status" value="1"/>
</dbReference>
<keyword evidence="4" id="KW-1185">Reference proteome</keyword>
<keyword evidence="3" id="KW-0067">ATP-binding</keyword>
<dbReference type="Gene3D" id="3.30.565.10">
    <property type="entry name" value="Histidine kinase-like ATPase, C-terminal domain"/>
    <property type="match status" value="1"/>
</dbReference>
<dbReference type="SUPFAM" id="SSF55874">
    <property type="entry name" value="ATPase domain of HSP90 chaperone/DNA topoisomerase II/histidine kinase"/>
    <property type="match status" value="1"/>
</dbReference>
<evidence type="ECO:0000256" key="1">
    <source>
        <dbReference type="ARBA" id="ARBA00022527"/>
    </source>
</evidence>
<dbReference type="EMBL" id="JBHSOF010000013">
    <property type="protein sequence ID" value="MFC5663862.1"/>
    <property type="molecule type" value="Genomic_DNA"/>
</dbReference>
<dbReference type="InterPro" id="IPR003594">
    <property type="entry name" value="HATPase_dom"/>
</dbReference>
<keyword evidence="1" id="KW-0418">Kinase</keyword>
<feature type="domain" description="Histidine kinase/HSP90-like ATPase" evidence="2">
    <location>
        <begin position="27"/>
        <end position="137"/>
    </location>
</feature>
<keyword evidence="1" id="KW-0808">Transferase</keyword>
<keyword evidence="1" id="KW-0723">Serine/threonine-protein kinase</keyword>
<dbReference type="InterPro" id="IPR050267">
    <property type="entry name" value="Anti-sigma-factor_SerPK"/>
</dbReference>
<gene>
    <name evidence="3" type="ORF">ACFP3U_12815</name>
</gene>
<comment type="caution">
    <text evidence="3">The sequence shown here is derived from an EMBL/GenBank/DDBJ whole genome shotgun (WGS) entry which is preliminary data.</text>
</comment>
<proteinExistence type="predicted"/>
<protein>
    <submittedName>
        <fullName evidence="3">ATP-binding protein</fullName>
    </submittedName>
</protein>
<dbReference type="CDD" id="cd16936">
    <property type="entry name" value="HATPase_RsbW-like"/>
    <property type="match status" value="1"/>
</dbReference>
<dbReference type="Pfam" id="PF13581">
    <property type="entry name" value="HATPase_c_2"/>
    <property type="match status" value="1"/>
</dbReference>
<dbReference type="GO" id="GO:0005524">
    <property type="term" value="F:ATP binding"/>
    <property type="evidence" value="ECO:0007669"/>
    <property type="project" value="UniProtKB-KW"/>
</dbReference>
<organism evidence="3 4">
    <name type="scientific">Kitasatospora misakiensis</name>
    <dbReference type="NCBI Taxonomy" id="67330"/>
    <lineage>
        <taxon>Bacteria</taxon>
        <taxon>Bacillati</taxon>
        <taxon>Actinomycetota</taxon>
        <taxon>Actinomycetes</taxon>
        <taxon>Kitasatosporales</taxon>
        <taxon>Streptomycetaceae</taxon>
        <taxon>Kitasatospora</taxon>
    </lineage>
</organism>
<evidence type="ECO:0000313" key="4">
    <source>
        <dbReference type="Proteomes" id="UP001595975"/>
    </source>
</evidence>
<dbReference type="Proteomes" id="UP001595975">
    <property type="component" value="Unassembled WGS sequence"/>
</dbReference>
<name>A0ABW0X015_9ACTN</name>
<evidence type="ECO:0000259" key="2">
    <source>
        <dbReference type="Pfam" id="PF13581"/>
    </source>
</evidence>
<sequence>MPMPMPSATRSAPGVDRAVRSRWLPLSARPGVIAEARAFTTESLAGTVDRAVVGDVVLLVSELVANAVRHAGGPDALLLVRERRLLRVEVTDRSPRPPRIRYGRHPTDAGGLGLFLLARLSRRWGWYRHGPGKVVWFEVDLPPR</sequence>
<accession>A0ABW0X015</accession>
<evidence type="ECO:0000313" key="3">
    <source>
        <dbReference type="EMBL" id="MFC5663862.1"/>
    </source>
</evidence>
<dbReference type="InterPro" id="IPR036890">
    <property type="entry name" value="HATPase_C_sf"/>
</dbReference>